<evidence type="ECO:0000313" key="2">
    <source>
        <dbReference type="Proteomes" id="UP000502248"/>
    </source>
</evidence>
<sequence>MMQHDLNNPLHRWLLFLDEKITEQQLEELVTMDSTIKTAEERLQRLSCDEETLRLYEAREEAFIEYNSAMSAARRAGIREGIEIGEQKGIQQGKRDGRIEGKQEIARNMFAIGLDIETIMKLTGLTIEELNKLK</sequence>
<proteinExistence type="predicted"/>
<dbReference type="PANTHER" id="PTHR41317:SF1">
    <property type="entry name" value="PD-(D_E)XK NUCLEASE FAMILY TRANSPOSASE"/>
    <property type="match status" value="1"/>
</dbReference>
<dbReference type="NCBIfam" id="TIGR01784">
    <property type="entry name" value="T_den_put_tspse"/>
    <property type="match status" value="1"/>
</dbReference>
<dbReference type="KEGG" id="cheb:HH215_27475"/>
<evidence type="ECO:0000313" key="1">
    <source>
        <dbReference type="EMBL" id="QJD86542.1"/>
    </source>
</evidence>
<dbReference type="Proteomes" id="UP000502248">
    <property type="component" value="Chromosome"/>
</dbReference>
<dbReference type="PANTHER" id="PTHR41317">
    <property type="entry name" value="PD-(D_E)XK NUCLEASE FAMILY TRANSPOSASE"/>
    <property type="match status" value="1"/>
</dbReference>
<reference evidence="1 2" key="1">
    <citation type="submission" date="2020-04" db="EMBL/GenBank/DDBJ databases">
        <title>Genome sequencing of novel species.</title>
        <authorList>
            <person name="Heo J."/>
            <person name="Kim S.-J."/>
            <person name="Kim J.-S."/>
            <person name="Hong S.-B."/>
            <person name="Kwon S.-W."/>
        </authorList>
    </citation>
    <scope>NUCLEOTIDE SEQUENCE [LARGE SCALE GENOMIC DNA]</scope>
    <source>
        <strain evidence="1 2">MFER-1</strain>
    </source>
</reference>
<organism evidence="1 2">
    <name type="scientific">Cohnella herbarum</name>
    <dbReference type="NCBI Taxonomy" id="2728023"/>
    <lineage>
        <taxon>Bacteria</taxon>
        <taxon>Bacillati</taxon>
        <taxon>Bacillota</taxon>
        <taxon>Bacilli</taxon>
        <taxon>Bacillales</taxon>
        <taxon>Paenibacillaceae</taxon>
        <taxon>Cohnella</taxon>
    </lineage>
</organism>
<protein>
    <submittedName>
        <fullName evidence="1">Rpn family recombination-promoting nuclease/putative transposase</fullName>
    </submittedName>
</protein>
<dbReference type="AlphaFoldDB" id="A0A7Z2ZQ11"/>
<dbReference type="EMBL" id="CP051680">
    <property type="protein sequence ID" value="QJD86542.1"/>
    <property type="molecule type" value="Genomic_DNA"/>
</dbReference>
<gene>
    <name evidence="1" type="ORF">HH215_27475</name>
</gene>
<name>A0A7Z2ZQ11_9BACL</name>
<dbReference type="InterPro" id="IPR010106">
    <property type="entry name" value="RpnA"/>
</dbReference>
<keyword evidence="2" id="KW-1185">Reference proteome</keyword>
<accession>A0A7Z2ZQ11</accession>